<gene>
    <name evidence="2" type="ORF">BBBOND_0004670</name>
</gene>
<organism evidence="2">
    <name type="scientific">Babesia bigemina</name>
    <dbReference type="NCBI Taxonomy" id="5866"/>
    <lineage>
        <taxon>Eukaryota</taxon>
        <taxon>Sar</taxon>
        <taxon>Alveolata</taxon>
        <taxon>Apicomplexa</taxon>
        <taxon>Aconoidasida</taxon>
        <taxon>Piroplasmida</taxon>
        <taxon>Babesiidae</taxon>
        <taxon>Babesia</taxon>
    </lineage>
</organism>
<evidence type="ECO:0000313" key="2">
    <source>
        <dbReference type="EMBL" id="CDR71809.1"/>
    </source>
</evidence>
<keyword evidence="1" id="KW-0472">Membrane</keyword>
<keyword evidence="1" id="KW-1133">Transmembrane helix</keyword>
<dbReference type="VEuPathDB" id="PiroplasmaDB:BBBOND_0004670"/>
<accession>A0A061BTH9</accession>
<evidence type="ECO:0000256" key="1">
    <source>
        <dbReference type="SAM" id="Phobius"/>
    </source>
</evidence>
<dbReference type="GeneID" id="24562026"/>
<dbReference type="AlphaFoldDB" id="A0A061BTH9"/>
<reference evidence="2" key="1">
    <citation type="journal article" date="2014" name="Nucleic Acids Res.">
        <title>The evolutionary dynamics of variant antigen genes in Babesia reveal a history of genomic innovation underlying host-parasite interaction.</title>
        <authorList>
            <person name="Jackson A.P."/>
            <person name="Otto T.D."/>
            <person name="Darby A."/>
            <person name="Ramaprasad A."/>
            <person name="Xia D."/>
            <person name="Echaide I.E."/>
            <person name="Farber M."/>
            <person name="Gahlot S."/>
            <person name="Gamble J."/>
            <person name="Gupta D."/>
            <person name="Gupta Y."/>
            <person name="Jackson L."/>
            <person name="Malandrin L."/>
            <person name="Malas T.B."/>
            <person name="Moussa E."/>
            <person name="Nair M."/>
            <person name="Reid AJ."/>
            <person name="Sanders M."/>
            <person name="Sharma J."/>
            <person name="Tracey A."/>
            <person name="Quail M.A."/>
            <person name="Weir W."/>
            <person name="Wastling J.M."/>
            <person name="Hall N."/>
            <person name="Willadsen P."/>
            <person name="Lingelbach K."/>
            <person name="Shiels B."/>
            <person name="Tait A."/>
            <person name="Berriman M."/>
            <person name="Allred D.R."/>
            <person name="Pain A."/>
        </authorList>
    </citation>
    <scope>NUCLEOTIDE SEQUENCE</scope>
    <source>
        <strain evidence="2">Bond</strain>
    </source>
</reference>
<protein>
    <recommendedName>
        <fullName evidence="3">C3H1-type domain-containing protein</fullName>
    </recommendedName>
</protein>
<keyword evidence="1" id="KW-0812">Transmembrane</keyword>
<reference evidence="2" key="2">
    <citation type="submission" date="2014-06" db="EMBL/GenBank/DDBJ databases">
        <authorList>
            <person name="Aslett M."/>
            <person name="De Silva Nishadi"/>
        </authorList>
    </citation>
    <scope>NUCLEOTIDE SEQUENCE</scope>
    <source>
        <strain evidence="2">Bond</strain>
    </source>
</reference>
<sequence length="509" mass="56677">MIRSSDITNAIVHLTSYAPTVLTTILGTGDADTTYAVDFRTNHLKFSYPSRAEDCLHALLDILRRIFLPLKFLHSQCDTLTSEHGWYSCKYGKDVQSAKLPCTKHSKTETECQPRSPLMSFLGDCLPGHLPHQLTSVGCRAECKSCPKATPGQPCLTPLGFRGFSGSTKLGKELGNVLTKFFSNGIATPLLSFVPKPPSSLPEHFGFALYLVKGWGDGSKTAGKNGIQSYVEDAMKGQSINLYSDTAPLTNALTKAYDDARSTHADMKHLPPYAELASLSMRIPCYDRNQKALCAPYLSSVCGDSYGYFAKKHANLYLSWAVYLPWTFWDLLNNLYNAFCSINCQDWGCRGCLRGDKCKKGEHGVIEDVTKPNPTCPCLSIVDCKGVAPTLYQYGFVFGEASTLNDSQSPKKCSDFCSQLKNVLNSKYFQKLFEECDNFLWIIRQPFIWLNVALWLLSLLYLLHIMVIRLDLLHIKSHLHSPSSHRIAAQSLLAAGRVNKLGKVFYLQP</sequence>
<name>A0A061BTH9_BABBI</name>
<dbReference type="KEGG" id="bbig:BBBOND_0004670"/>
<evidence type="ECO:0008006" key="3">
    <source>
        <dbReference type="Google" id="ProtNLM"/>
    </source>
</evidence>
<dbReference type="RefSeq" id="XP_012770753.1">
    <property type="nucleotide sequence ID" value="XM_012915299.1"/>
</dbReference>
<dbReference type="EMBL" id="LK055184">
    <property type="protein sequence ID" value="CDR71809.1"/>
    <property type="molecule type" value="Genomic_DNA"/>
</dbReference>
<dbReference type="OrthoDB" id="366723at2759"/>
<proteinExistence type="predicted"/>
<feature type="transmembrane region" description="Helical" evidence="1">
    <location>
        <begin position="447"/>
        <end position="468"/>
    </location>
</feature>